<dbReference type="FunCoup" id="D8LRJ8">
    <property type="interactions" value="26"/>
</dbReference>
<evidence type="ECO:0000256" key="4">
    <source>
        <dbReference type="ARBA" id="ARBA00022490"/>
    </source>
</evidence>
<evidence type="ECO:0000256" key="1">
    <source>
        <dbReference type="ARBA" id="ARBA00004123"/>
    </source>
</evidence>
<comment type="similarity">
    <text evidence="3">Belongs to the SDO1/SBDS family.</text>
</comment>
<evidence type="ECO:0000259" key="9">
    <source>
        <dbReference type="PROSITE" id="PS00028"/>
    </source>
</evidence>
<dbReference type="EMBL" id="FN648916">
    <property type="protein sequence ID" value="CBN77759.1"/>
    <property type="molecule type" value="Genomic_DNA"/>
</dbReference>
<evidence type="ECO:0000256" key="6">
    <source>
        <dbReference type="ARBA" id="ARBA00023242"/>
    </source>
</evidence>
<feature type="domain" description="C2H2-type" evidence="9">
    <location>
        <begin position="436"/>
        <end position="458"/>
    </location>
</feature>
<dbReference type="AlphaFoldDB" id="D8LRJ8"/>
<dbReference type="Pfam" id="PF01172">
    <property type="entry name" value="SBDS_N"/>
    <property type="match status" value="1"/>
</dbReference>
<evidence type="ECO:0000256" key="2">
    <source>
        <dbReference type="ARBA" id="ARBA00004496"/>
    </source>
</evidence>
<dbReference type="InterPro" id="IPR037188">
    <property type="entry name" value="Sdo1/SBDS_central_sf"/>
</dbReference>
<dbReference type="Pfam" id="PF09377">
    <property type="entry name" value="SBDS_domain_II"/>
    <property type="match status" value="1"/>
</dbReference>
<keyword evidence="6" id="KW-0539">Nucleus</keyword>
<feature type="compositionally biased region" description="Basic residues" evidence="8">
    <location>
        <begin position="361"/>
        <end position="371"/>
    </location>
</feature>
<name>D8LRJ8_ECTSI</name>
<dbReference type="InterPro" id="IPR018978">
    <property type="entry name" value="SDO1/SBDS_central"/>
</dbReference>
<dbReference type="GO" id="GO:0005634">
    <property type="term" value="C:nucleus"/>
    <property type="evidence" value="ECO:0007669"/>
    <property type="project" value="UniProtKB-SubCell"/>
</dbReference>
<dbReference type="Gene3D" id="3.30.70.240">
    <property type="match status" value="1"/>
</dbReference>
<evidence type="ECO:0000313" key="10">
    <source>
        <dbReference type="EMBL" id="CBN77759.1"/>
    </source>
</evidence>
<dbReference type="OrthoDB" id="10253092at2759"/>
<dbReference type="Proteomes" id="UP000002630">
    <property type="component" value="Linkage Group LG26"/>
</dbReference>
<dbReference type="InterPro" id="IPR036786">
    <property type="entry name" value="Ribosome_mat_SBDS_N_sf"/>
</dbReference>
<dbReference type="Gene3D" id="3.30.1250.10">
    <property type="entry name" value="Ribosome maturation protein SBDS, N-terminal domain"/>
    <property type="match status" value="1"/>
</dbReference>
<dbReference type="InterPro" id="IPR013087">
    <property type="entry name" value="Znf_C2H2_type"/>
</dbReference>
<evidence type="ECO:0000256" key="3">
    <source>
        <dbReference type="ARBA" id="ARBA00007433"/>
    </source>
</evidence>
<evidence type="ECO:0000256" key="8">
    <source>
        <dbReference type="SAM" id="MobiDB-lite"/>
    </source>
</evidence>
<dbReference type="eggNOG" id="KOG2917">
    <property type="taxonomic scope" value="Eukaryota"/>
</dbReference>
<proteinExistence type="inferred from homology"/>
<comment type="subcellular location">
    <subcellularLocation>
        <location evidence="2">Cytoplasm</location>
    </subcellularLocation>
    <subcellularLocation>
        <location evidence="1">Nucleus</location>
    </subcellularLocation>
</comment>
<dbReference type="InterPro" id="IPR018023">
    <property type="entry name" value="Ribosome_mat_SBDS_CS"/>
</dbReference>
<feature type="region of interest" description="Disordered" evidence="8">
    <location>
        <begin position="272"/>
        <end position="429"/>
    </location>
</feature>
<dbReference type="Gene3D" id="1.10.10.900">
    <property type="entry name" value="SBDS protein C-terminal domain, subdomain 1"/>
    <property type="match status" value="1"/>
</dbReference>
<feature type="compositionally biased region" description="Basic and acidic residues" evidence="8">
    <location>
        <begin position="372"/>
        <end position="403"/>
    </location>
</feature>
<keyword evidence="4" id="KW-0963">Cytoplasm</keyword>
<dbReference type="STRING" id="2880.D8LRJ8"/>
<dbReference type="FunFam" id="3.30.1250.10:FF:000001">
    <property type="entry name" value="SBDS, ribosome maturation factor"/>
    <property type="match status" value="1"/>
</dbReference>
<dbReference type="GO" id="GO:0005737">
    <property type="term" value="C:cytoplasm"/>
    <property type="evidence" value="ECO:0007669"/>
    <property type="project" value="UniProtKB-SubCell"/>
</dbReference>
<evidence type="ECO:0000313" key="11">
    <source>
        <dbReference type="Proteomes" id="UP000002630"/>
    </source>
</evidence>
<dbReference type="PANTHER" id="PTHR10927">
    <property type="entry name" value="RIBOSOME MATURATION PROTEIN SBDS"/>
    <property type="match status" value="1"/>
</dbReference>
<dbReference type="SUPFAM" id="SSF89895">
    <property type="entry name" value="FYSH domain"/>
    <property type="match status" value="1"/>
</dbReference>
<dbReference type="InterPro" id="IPR036236">
    <property type="entry name" value="Znf_C2H2_sf"/>
</dbReference>
<dbReference type="NCBIfam" id="TIGR00291">
    <property type="entry name" value="RNA_SBDS"/>
    <property type="match status" value="1"/>
</dbReference>
<keyword evidence="11" id="KW-1185">Reference proteome</keyword>
<feature type="compositionally biased region" description="Gly residues" evidence="8">
    <location>
        <begin position="340"/>
        <end position="360"/>
    </location>
</feature>
<dbReference type="InterPro" id="IPR002140">
    <property type="entry name" value="Sdo1/SBDS"/>
</dbReference>
<accession>D8LRJ8</accession>
<dbReference type="PANTHER" id="PTHR10927:SF1">
    <property type="entry name" value="RIBOSOME MATURATION PROTEIN SBDS"/>
    <property type="match status" value="1"/>
</dbReference>
<dbReference type="PROSITE" id="PS00028">
    <property type="entry name" value="ZINC_FINGER_C2H2_1"/>
    <property type="match status" value="1"/>
</dbReference>
<dbReference type="InParanoid" id="D8LRJ8"/>
<evidence type="ECO:0000256" key="7">
    <source>
        <dbReference type="ARBA" id="ARBA00049708"/>
    </source>
</evidence>
<reference evidence="10 11" key="1">
    <citation type="journal article" date="2010" name="Nature">
        <title>The Ectocarpus genome and the independent evolution of multicellularity in brown algae.</title>
        <authorList>
            <person name="Cock J.M."/>
            <person name="Sterck L."/>
            <person name="Rouze P."/>
            <person name="Scornet D."/>
            <person name="Allen A.E."/>
            <person name="Amoutzias G."/>
            <person name="Anthouard V."/>
            <person name="Artiguenave F."/>
            <person name="Aury J.M."/>
            <person name="Badger J.H."/>
            <person name="Beszteri B."/>
            <person name="Billiau K."/>
            <person name="Bonnet E."/>
            <person name="Bothwell J.H."/>
            <person name="Bowler C."/>
            <person name="Boyen C."/>
            <person name="Brownlee C."/>
            <person name="Carrano C.J."/>
            <person name="Charrier B."/>
            <person name="Cho G.Y."/>
            <person name="Coelho S.M."/>
            <person name="Collen J."/>
            <person name="Corre E."/>
            <person name="Da Silva C."/>
            <person name="Delage L."/>
            <person name="Delaroque N."/>
            <person name="Dittami S.M."/>
            <person name="Doulbeau S."/>
            <person name="Elias M."/>
            <person name="Farnham G."/>
            <person name="Gachon C.M."/>
            <person name="Gschloessl B."/>
            <person name="Heesch S."/>
            <person name="Jabbari K."/>
            <person name="Jubin C."/>
            <person name="Kawai H."/>
            <person name="Kimura K."/>
            <person name="Kloareg B."/>
            <person name="Kupper F.C."/>
            <person name="Lang D."/>
            <person name="Le Bail A."/>
            <person name="Leblanc C."/>
            <person name="Lerouge P."/>
            <person name="Lohr M."/>
            <person name="Lopez P.J."/>
            <person name="Martens C."/>
            <person name="Maumus F."/>
            <person name="Michel G."/>
            <person name="Miranda-Saavedra D."/>
            <person name="Morales J."/>
            <person name="Moreau H."/>
            <person name="Motomura T."/>
            <person name="Nagasato C."/>
            <person name="Napoli C.A."/>
            <person name="Nelson D.R."/>
            <person name="Nyvall-Collen P."/>
            <person name="Peters A.F."/>
            <person name="Pommier C."/>
            <person name="Potin P."/>
            <person name="Poulain J."/>
            <person name="Quesneville H."/>
            <person name="Read B."/>
            <person name="Rensing S.A."/>
            <person name="Ritter A."/>
            <person name="Rousvoal S."/>
            <person name="Samanta M."/>
            <person name="Samson G."/>
            <person name="Schroeder D.C."/>
            <person name="Segurens B."/>
            <person name="Strittmatter M."/>
            <person name="Tonon T."/>
            <person name="Tregear J.W."/>
            <person name="Valentin K."/>
            <person name="von Dassow P."/>
            <person name="Yamagishi T."/>
            <person name="Van de Peer Y."/>
            <person name="Wincker P."/>
        </authorList>
    </citation>
    <scope>NUCLEOTIDE SEQUENCE [LARGE SCALE GENOMIC DNA]</scope>
    <source>
        <strain evidence="11">Ec32 / CCAP1310/4</strain>
    </source>
</reference>
<dbReference type="EMBL" id="FN649751">
    <property type="protein sequence ID" value="CBN77759.1"/>
    <property type="molecule type" value="Genomic_DNA"/>
</dbReference>
<sequence length="493" mass="53667">MSRAITQPVNQVRLTNVAVVRLNKTGKRFEIACYRNKVVNWRNRVETDLDEVLQIESVFENVSKGVLAKNKDLMKAFGTDNQLESCRIILDKGEMQVSDKERQVALESVFRDVATIVSEKCVNPASNRPYTVSMIEKAMRDVHFSAHPTRSAKQQALEVIKKLKEVMPIDRAKMKLRITTDEDSTPLKEALGELGVDSFENGGGAAAGSSGEVLDFLVDPGLYRDVEEAVRTVASGRCALEVLQLSVQQEGEADMDVELMRKGLLAVKLKGEEEGRSRGKKGRGGKGGGAVGGGNVSADAEEEEEEGLIMPAAGRRGKGRPGFSNDYNDNDNDQGRRKGGGGGGGARGEGRGAGEGGVGKRGGKKGKGARRREKEEAAERDIRQQEAQQRQEKREQAKAERFAEGAGRAAGAAERDGGTREQGGGDVGKAKRRLGCITCGLTFTDTGAHREHYKSDLHRYNLKLKMKGGAPVSEEEFRLVDANDFFHSDMMNR</sequence>
<comment type="subunit">
    <text evidence="7">Associates with the 60S ribosomal subunit.</text>
</comment>
<dbReference type="InterPro" id="IPR019783">
    <property type="entry name" value="SDO1/SBDS_N"/>
</dbReference>
<protein>
    <submittedName>
        <fullName evidence="10">SBDS domain, zinc finger protein</fullName>
    </submittedName>
</protein>
<dbReference type="PROSITE" id="PS01267">
    <property type="entry name" value="UPF0023"/>
    <property type="match status" value="1"/>
</dbReference>
<keyword evidence="5" id="KW-0690">Ribosome biogenesis</keyword>
<dbReference type="GO" id="GO:0042256">
    <property type="term" value="P:cytosolic ribosome assembly"/>
    <property type="evidence" value="ECO:0007669"/>
    <property type="project" value="InterPro"/>
</dbReference>
<dbReference type="SUPFAM" id="SSF109728">
    <property type="entry name" value="Hypothetical protein AF0491, middle domain"/>
    <property type="match status" value="1"/>
</dbReference>
<feature type="compositionally biased region" description="Gly residues" evidence="8">
    <location>
        <begin position="285"/>
        <end position="295"/>
    </location>
</feature>
<gene>
    <name evidence="10" type="ORF">Esi_0069_0009</name>
</gene>
<evidence type="ECO:0000256" key="5">
    <source>
        <dbReference type="ARBA" id="ARBA00022517"/>
    </source>
</evidence>
<organism evidence="10 11">
    <name type="scientific">Ectocarpus siliculosus</name>
    <name type="common">Brown alga</name>
    <name type="synonym">Conferva siliculosa</name>
    <dbReference type="NCBI Taxonomy" id="2880"/>
    <lineage>
        <taxon>Eukaryota</taxon>
        <taxon>Sar</taxon>
        <taxon>Stramenopiles</taxon>
        <taxon>Ochrophyta</taxon>
        <taxon>PX clade</taxon>
        <taxon>Phaeophyceae</taxon>
        <taxon>Ectocarpales</taxon>
        <taxon>Ectocarpaceae</taxon>
        <taxon>Ectocarpus</taxon>
    </lineage>
</organism>
<dbReference type="InterPro" id="IPR039100">
    <property type="entry name" value="Sdo1/SBDS-like"/>
</dbReference>
<dbReference type="FunFam" id="1.10.10.900:FF:000001">
    <property type="entry name" value="SBDS, ribosome maturation factor"/>
    <property type="match status" value="1"/>
</dbReference>
<dbReference type="SUPFAM" id="SSF57667">
    <property type="entry name" value="beta-beta-alpha zinc fingers"/>
    <property type="match status" value="1"/>
</dbReference>